<keyword evidence="3" id="KW-1185">Reference proteome</keyword>
<feature type="transmembrane region" description="Helical" evidence="1">
    <location>
        <begin position="51"/>
        <end position="72"/>
    </location>
</feature>
<accession>A0A4Z1B4D8</accession>
<evidence type="ECO:0000256" key="1">
    <source>
        <dbReference type="SAM" id="Phobius"/>
    </source>
</evidence>
<dbReference type="OrthoDB" id="1453232at2"/>
<protein>
    <submittedName>
        <fullName evidence="2">Uncharacterized protein</fullName>
    </submittedName>
</protein>
<keyword evidence="1" id="KW-0812">Transmembrane</keyword>
<gene>
    <name evidence="2" type="ORF">E4J94_16735</name>
</gene>
<keyword evidence="1" id="KW-1133">Transmembrane helix</keyword>
<organism evidence="2 3">
    <name type="scientific">Empedobacter tilapiae</name>
    <dbReference type="NCBI Taxonomy" id="2491114"/>
    <lineage>
        <taxon>Bacteria</taxon>
        <taxon>Pseudomonadati</taxon>
        <taxon>Bacteroidota</taxon>
        <taxon>Flavobacteriia</taxon>
        <taxon>Flavobacteriales</taxon>
        <taxon>Weeksellaceae</taxon>
        <taxon>Empedobacter</taxon>
    </lineage>
</organism>
<feature type="transmembrane region" description="Helical" evidence="1">
    <location>
        <begin position="12"/>
        <end position="30"/>
    </location>
</feature>
<dbReference type="RefSeq" id="WP_135836925.1">
    <property type="nucleotide sequence ID" value="NZ_SRPE01000016.1"/>
</dbReference>
<dbReference type="EMBL" id="SRPE01000016">
    <property type="protein sequence ID" value="TGN21937.1"/>
    <property type="molecule type" value="Genomic_DNA"/>
</dbReference>
<comment type="caution">
    <text evidence="2">The sequence shown here is derived from an EMBL/GenBank/DDBJ whole genome shotgun (WGS) entry which is preliminary data.</text>
</comment>
<reference evidence="2 3" key="1">
    <citation type="submission" date="2019-03" db="EMBL/GenBank/DDBJ databases">
        <title>Empedobacter tilapiae sp. nov., isolated from an intestine of Nile tilapia Oreochromis niloticus.</title>
        <authorList>
            <person name="Kim Y.-O."/>
            <person name="Yoon J.-H."/>
        </authorList>
    </citation>
    <scope>NUCLEOTIDE SEQUENCE [LARGE SCALE GENOMIC DNA]</scope>
    <source>
        <strain evidence="2 3">MRS2</strain>
    </source>
</reference>
<evidence type="ECO:0000313" key="3">
    <source>
        <dbReference type="Proteomes" id="UP000297998"/>
    </source>
</evidence>
<dbReference type="AlphaFoldDB" id="A0A4Z1B4D8"/>
<keyword evidence="1" id="KW-0472">Membrane</keyword>
<sequence length="78" mass="9266">MEVLFEIILVRFMIRFLGVNTRYYFLKFFNKRLTKEDLTETNEDTRIVQDIYNAFIGLVMFCILFLGGAYLLDLLGLL</sequence>
<evidence type="ECO:0000313" key="2">
    <source>
        <dbReference type="EMBL" id="TGN21937.1"/>
    </source>
</evidence>
<name>A0A4Z1B4D8_9FLAO</name>
<dbReference type="Proteomes" id="UP000297998">
    <property type="component" value="Unassembled WGS sequence"/>
</dbReference>
<proteinExistence type="predicted"/>